<dbReference type="InterPro" id="IPR011990">
    <property type="entry name" value="TPR-like_helical_dom_sf"/>
</dbReference>
<organism evidence="2 3">
    <name type="scientific">Fulvivirga marina</name>
    <dbReference type="NCBI Taxonomy" id="2494733"/>
    <lineage>
        <taxon>Bacteria</taxon>
        <taxon>Pseudomonadati</taxon>
        <taxon>Bacteroidota</taxon>
        <taxon>Cytophagia</taxon>
        <taxon>Cytophagales</taxon>
        <taxon>Fulvivirgaceae</taxon>
        <taxon>Fulvivirga</taxon>
    </lineage>
</organism>
<accession>A0A937FXQ5</accession>
<dbReference type="Proteomes" id="UP000614216">
    <property type="component" value="Unassembled WGS sequence"/>
</dbReference>
<keyword evidence="1" id="KW-0802">TPR repeat</keyword>
<evidence type="ECO:0000256" key="1">
    <source>
        <dbReference type="PROSITE-ProRule" id="PRU00339"/>
    </source>
</evidence>
<dbReference type="AlphaFoldDB" id="A0A937FXQ5"/>
<comment type="caution">
    <text evidence="2">The sequence shown here is derived from an EMBL/GenBank/DDBJ whole genome shotgun (WGS) entry which is preliminary data.</text>
</comment>
<evidence type="ECO:0008006" key="4">
    <source>
        <dbReference type="Google" id="ProtNLM"/>
    </source>
</evidence>
<dbReference type="RefSeq" id="WP_202855997.1">
    <property type="nucleotide sequence ID" value="NZ_JAEUGD010000031.1"/>
</dbReference>
<evidence type="ECO:0000313" key="2">
    <source>
        <dbReference type="EMBL" id="MBL6446453.1"/>
    </source>
</evidence>
<keyword evidence="3" id="KW-1185">Reference proteome</keyword>
<protein>
    <recommendedName>
        <fullName evidence="4">Tetratricopeptide repeat protein</fullName>
    </recommendedName>
</protein>
<dbReference type="SUPFAM" id="SSF48452">
    <property type="entry name" value="TPR-like"/>
    <property type="match status" value="1"/>
</dbReference>
<evidence type="ECO:0000313" key="3">
    <source>
        <dbReference type="Proteomes" id="UP000614216"/>
    </source>
</evidence>
<feature type="repeat" description="TPR" evidence="1">
    <location>
        <begin position="62"/>
        <end position="95"/>
    </location>
</feature>
<name>A0A937FXQ5_9BACT</name>
<gene>
    <name evidence="2" type="ORF">JMN32_09045</name>
</gene>
<dbReference type="InterPro" id="IPR019734">
    <property type="entry name" value="TPR_rpt"/>
</dbReference>
<proteinExistence type="predicted"/>
<dbReference type="Gene3D" id="1.25.40.10">
    <property type="entry name" value="Tetratricopeptide repeat domain"/>
    <property type="match status" value="1"/>
</dbReference>
<sequence>MLKYYLLVFVLAIFTYSSPPSFGQNDYLKSFDHHYSHAQFDSCIQLIKKVLPRYQNNPSQKIKLLNLLGKSYARNYQYEEGQEAYTKAAALNKERGTLSKDDYIASLLGICDVYAADMQTDSMKVLLDRVELMIDKDNRHYGHFLLNRGRENFEFNTLLAKGIFYKL</sequence>
<dbReference type="EMBL" id="JAEUGD010000031">
    <property type="protein sequence ID" value="MBL6446453.1"/>
    <property type="molecule type" value="Genomic_DNA"/>
</dbReference>
<reference evidence="2" key="1">
    <citation type="submission" date="2021-01" db="EMBL/GenBank/DDBJ databases">
        <title>Fulvivirga kasyanovii gen. nov., sp nov., a novel member of the phylum Bacteroidetes isolated from seawater in a mussel farm.</title>
        <authorList>
            <person name="Zhao L.-H."/>
            <person name="Wang Z.-J."/>
        </authorList>
    </citation>
    <scope>NUCLEOTIDE SEQUENCE</scope>
    <source>
        <strain evidence="2">29W222</strain>
    </source>
</reference>
<dbReference type="PROSITE" id="PS50005">
    <property type="entry name" value="TPR"/>
    <property type="match status" value="1"/>
</dbReference>